<organism evidence="1 2">
    <name type="scientific">Gleimia europaea ACS-120-V-Col10b</name>
    <dbReference type="NCBI Taxonomy" id="883069"/>
    <lineage>
        <taxon>Bacteria</taxon>
        <taxon>Bacillati</taxon>
        <taxon>Actinomycetota</taxon>
        <taxon>Actinomycetes</taxon>
        <taxon>Actinomycetales</taxon>
        <taxon>Actinomycetaceae</taxon>
        <taxon>Gleimia</taxon>
    </lineage>
</organism>
<comment type="caution">
    <text evidence="1">The sequence shown here is derived from an EMBL/GenBank/DDBJ whole genome shotgun (WGS) entry which is preliminary data.</text>
</comment>
<evidence type="ECO:0000313" key="1">
    <source>
        <dbReference type="EMBL" id="EPD30577.1"/>
    </source>
</evidence>
<name>A0A9W5VW46_9ACTO</name>
<gene>
    <name evidence="1" type="ORF">HMPREF9238_00323</name>
</gene>
<keyword evidence="2" id="KW-1185">Reference proteome</keyword>
<dbReference type="Proteomes" id="UP000014387">
    <property type="component" value="Unassembled WGS sequence"/>
</dbReference>
<dbReference type="Gene3D" id="3.40.50.150">
    <property type="entry name" value="Vaccinia Virus protein VP39"/>
    <property type="match status" value="1"/>
</dbReference>
<proteinExistence type="predicted"/>
<dbReference type="CDD" id="cd02440">
    <property type="entry name" value="AdoMet_MTases"/>
    <property type="match status" value="1"/>
</dbReference>
<reference evidence="1 2" key="1">
    <citation type="submission" date="2013-05" db="EMBL/GenBank/DDBJ databases">
        <title>The Genome Sequence of Actinomyces europaeus ACS-120-V-COL10B.</title>
        <authorList>
            <consortium name="The Broad Institute Genomics Platform"/>
            <person name="Earl A."/>
            <person name="Ward D."/>
            <person name="Feldgarden M."/>
            <person name="Gevers D."/>
            <person name="Saerens B."/>
            <person name="Vaneechoutte M."/>
            <person name="Walker B."/>
            <person name="Young S."/>
            <person name="Zeng Q."/>
            <person name="Gargeya S."/>
            <person name="Fitzgerald M."/>
            <person name="Haas B."/>
            <person name="Abouelleil A."/>
            <person name="Allen A.W."/>
            <person name="Alvarado L."/>
            <person name="Arachchi H.M."/>
            <person name="Berlin A.M."/>
            <person name="Chapman S.B."/>
            <person name="Gainer-Dewar J."/>
            <person name="Goldberg J."/>
            <person name="Griggs A."/>
            <person name="Gujja S."/>
            <person name="Hansen M."/>
            <person name="Howarth C."/>
            <person name="Imamovic A."/>
            <person name="Ireland A."/>
            <person name="Larimer J."/>
            <person name="McCowan C."/>
            <person name="Murphy C."/>
            <person name="Pearson M."/>
            <person name="Poon T.W."/>
            <person name="Priest M."/>
            <person name="Roberts A."/>
            <person name="Saif S."/>
            <person name="Shea T."/>
            <person name="Sisk P."/>
            <person name="Sykes S."/>
            <person name="Wortman J."/>
            <person name="Nusbaum C."/>
            <person name="Birren B."/>
        </authorList>
    </citation>
    <scope>NUCLEOTIDE SEQUENCE [LARGE SCALE GENOMIC DNA]</scope>
    <source>
        <strain evidence="1 2">ACS-120-V-Col10b</strain>
    </source>
</reference>
<dbReference type="EMBL" id="AGWN01000001">
    <property type="protein sequence ID" value="EPD30577.1"/>
    <property type="molecule type" value="Genomic_DNA"/>
</dbReference>
<protein>
    <recommendedName>
        <fullName evidence="3">PABS domain-containing protein</fullName>
    </recommendedName>
</protein>
<sequence length="282" mass="31433">MAKKHGVQNHETDKLTLKNGLTFDAGGTEVEIVVDQQLATVYLDTYESSSINLLDPTLLEFEYMQQITAAIDAFVPGRPLEALHLGGAACALPLAWHHLRPGSKQTVVELNGQLSAAMRELFDLPRAPYLKIREGEAWQELQAMRSSRFDVIVRDVFVGAHTPRPLRTLEFYQKAYEVLRPGRLLLVNCVHGGGGDDARNDLSAVLAVFDHVCTIAEGRIFTGGRHGNVVIVAYKPADAGEDVAAKWNELQRLIRRLPLTPRYFSKKDSAYWARHAPPLELR</sequence>
<accession>A0A9W5VW46</accession>
<evidence type="ECO:0000313" key="2">
    <source>
        <dbReference type="Proteomes" id="UP000014387"/>
    </source>
</evidence>
<dbReference type="AlphaFoldDB" id="A0A9W5VW46"/>
<dbReference type="RefSeq" id="WP_016443689.1">
    <property type="nucleotide sequence ID" value="NZ_KE150266.1"/>
</dbReference>
<evidence type="ECO:0008006" key="3">
    <source>
        <dbReference type="Google" id="ProtNLM"/>
    </source>
</evidence>
<dbReference type="OrthoDB" id="8221452at2"/>
<dbReference type="InterPro" id="IPR029063">
    <property type="entry name" value="SAM-dependent_MTases_sf"/>
</dbReference>
<dbReference type="NCBIfam" id="NF037959">
    <property type="entry name" value="MFS_SpdSyn"/>
    <property type="match status" value="1"/>
</dbReference>
<dbReference type="SUPFAM" id="SSF53335">
    <property type="entry name" value="S-adenosyl-L-methionine-dependent methyltransferases"/>
    <property type="match status" value="1"/>
</dbReference>